<evidence type="ECO:0000313" key="5">
    <source>
        <dbReference type="Proteomes" id="UP000035720"/>
    </source>
</evidence>
<comment type="similarity">
    <text evidence="1">Belongs to the prokaryotic/mitochondrial release factor family.</text>
</comment>
<evidence type="ECO:0000259" key="3">
    <source>
        <dbReference type="Pfam" id="PF00472"/>
    </source>
</evidence>
<name>A0A077M9D1_9MICO</name>
<organism evidence="4 5">
    <name type="scientific">Nostocoides jenkinsii Ben 74</name>
    <dbReference type="NCBI Taxonomy" id="1193518"/>
    <lineage>
        <taxon>Bacteria</taxon>
        <taxon>Bacillati</taxon>
        <taxon>Actinomycetota</taxon>
        <taxon>Actinomycetes</taxon>
        <taxon>Micrococcales</taxon>
        <taxon>Intrasporangiaceae</taxon>
        <taxon>Nostocoides</taxon>
    </lineage>
</organism>
<dbReference type="STRING" id="1193518.BN13_170036"/>
<dbReference type="InterPro" id="IPR000352">
    <property type="entry name" value="Pep_chain_release_fac_I"/>
</dbReference>
<gene>
    <name evidence="4" type="ORF">BN13_170036</name>
</gene>
<feature type="compositionally biased region" description="Basic and acidic residues" evidence="2">
    <location>
        <begin position="105"/>
        <end position="118"/>
    </location>
</feature>
<feature type="domain" description="Prokaryotic-type class I peptide chain release factors" evidence="3">
    <location>
        <begin position="8"/>
        <end position="123"/>
    </location>
</feature>
<feature type="region of interest" description="Disordered" evidence="2">
    <location>
        <begin position="1"/>
        <end position="26"/>
    </location>
</feature>
<dbReference type="GO" id="GO:0043022">
    <property type="term" value="F:ribosome binding"/>
    <property type="evidence" value="ECO:0007669"/>
    <property type="project" value="TreeGrafter"/>
</dbReference>
<dbReference type="AlphaFoldDB" id="A0A077M9D1"/>
<dbReference type="EMBL" id="CAJC01000079">
    <property type="protein sequence ID" value="CCI52435.1"/>
    <property type="molecule type" value="Genomic_DNA"/>
</dbReference>
<dbReference type="InterPro" id="IPR045853">
    <property type="entry name" value="Pep_chain_release_fac_I_sf"/>
</dbReference>
<keyword evidence="5" id="KW-1185">Reference proteome</keyword>
<dbReference type="NCBIfam" id="NF006718">
    <property type="entry name" value="PRK09256.1"/>
    <property type="match status" value="1"/>
</dbReference>
<dbReference type="PANTHER" id="PTHR47814:SF1">
    <property type="entry name" value="PEPTIDYL-TRNA HYDROLASE ARFB"/>
    <property type="match status" value="1"/>
</dbReference>
<accession>A0A077M9D1</accession>
<reference evidence="4 5" key="1">
    <citation type="journal article" date="2013" name="ISME J.">
        <title>A metabolic model for members of the genus Tetrasphaera involved in enhanced biological phosphorus removal.</title>
        <authorList>
            <person name="Kristiansen R."/>
            <person name="Nguyen H.T.T."/>
            <person name="Saunders A.M."/>
            <person name="Nielsen J.L."/>
            <person name="Wimmer R."/>
            <person name="Le V.Q."/>
            <person name="McIlroy S.J."/>
            <person name="Petrovski S."/>
            <person name="Seviour R.J."/>
            <person name="Calteau A."/>
            <person name="Nielsen K.L."/>
            <person name="Nielsen P.H."/>
        </authorList>
    </citation>
    <scope>NUCLEOTIDE SEQUENCE [LARGE SCALE GENOMIC DNA]</scope>
    <source>
        <strain evidence="4 5">Ben 74</strain>
    </source>
</reference>
<dbReference type="PANTHER" id="PTHR47814">
    <property type="entry name" value="PEPTIDYL-TRNA HYDROLASE ARFB"/>
    <property type="match status" value="1"/>
</dbReference>
<sequence length="130" mass="14489">MPGGLLIERFSRSPGPGGQSVNTTDSRVEVELPLVALDTLLTAAQRQRLRRAYPGDDQRLVVAAREHRSQHRNRVAARERLADQIRAALAPPPPSRRATKPTKGSTERRLQSKRERSQTKAARTRPPLDS</sequence>
<protein>
    <submittedName>
        <fullName evidence="4">Class I peptide chain release factor</fullName>
    </submittedName>
</protein>
<evidence type="ECO:0000313" key="4">
    <source>
        <dbReference type="EMBL" id="CCI52435.1"/>
    </source>
</evidence>
<evidence type="ECO:0000256" key="2">
    <source>
        <dbReference type="SAM" id="MobiDB-lite"/>
    </source>
</evidence>
<proteinExistence type="inferred from homology"/>
<dbReference type="SUPFAM" id="SSF75620">
    <property type="entry name" value="Release factor"/>
    <property type="match status" value="1"/>
</dbReference>
<evidence type="ECO:0000256" key="1">
    <source>
        <dbReference type="ARBA" id="ARBA00010835"/>
    </source>
</evidence>
<comment type="caution">
    <text evidence="4">The sequence shown here is derived from an EMBL/GenBank/DDBJ whole genome shotgun (WGS) entry which is preliminary data.</text>
</comment>
<dbReference type="Proteomes" id="UP000035720">
    <property type="component" value="Unassembled WGS sequence"/>
</dbReference>
<dbReference type="Pfam" id="PF00472">
    <property type="entry name" value="RF-1"/>
    <property type="match status" value="1"/>
</dbReference>
<dbReference type="Gene3D" id="3.30.160.20">
    <property type="match status" value="1"/>
</dbReference>
<dbReference type="GO" id="GO:0004045">
    <property type="term" value="F:peptidyl-tRNA hydrolase activity"/>
    <property type="evidence" value="ECO:0007669"/>
    <property type="project" value="TreeGrafter"/>
</dbReference>
<dbReference type="GO" id="GO:0072344">
    <property type="term" value="P:rescue of stalled ribosome"/>
    <property type="evidence" value="ECO:0007669"/>
    <property type="project" value="TreeGrafter"/>
</dbReference>
<feature type="region of interest" description="Disordered" evidence="2">
    <location>
        <begin position="86"/>
        <end position="130"/>
    </location>
</feature>
<dbReference type="GO" id="GO:0003747">
    <property type="term" value="F:translation release factor activity"/>
    <property type="evidence" value="ECO:0007669"/>
    <property type="project" value="InterPro"/>
</dbReference>